<accession>A0A1V6M305</accession>
<gene>
    <name evidence="1" type="ORF">BIY37_01140</name>
</gene>
<proteinExistence type="predicted"/>
<dbReference type="PROSITE" id="PS51257">
    <property type="entry name" value="PROKAR_LIPOPROTEIN"/>
    <property type="match status" value="1"/>
</dbReference>
<dbReference type="AlphaFoldDB" id="A0A1V6M305"/>
<dbReference type="RefSeq" id="WP_070066006.1">
    <property type="nucleotide sequence ID" value="NZ_MJUW02000019.1"/>
</dbReference>
<evidence type="ECO:0008006" key="3">
    <source>
        <dbReference type="Google" id="ProtNLM"/>
    </source>
</evidence>
<protein>
    <recommendedName>
        <fullName evidence="3">Lipoprotein</fullName>
    </recommendedName>
</protein>
<sequence>MKKQKTCMQNIVFFIVSVFVFGFLASCSSTDKYHNKRHVDNIKKDLDTTHRDIDHVLGLDEPSILKEEEW</sequence>
<dbReference type="Proteomes" id="UP000242219">
    <property type="component" value="Unassembled WGS sequence"/>
</dbReference>
<organism evidence="1 2">
    <name type="scientific">Candidatus Brocadia sapporoensis</name>
    <dbReference type="NCBI Taxonomy" id="392547"/>
    <lineage>
        <taxon>Bacteria</taxon>
        <taxon>Pseudomonadati</taxon>
        <taxon>Planctomycetota</taxon>
        <taxon>Candidatus Brocadiia</taxon>
        <taxon>Candidatus Brocadiales</taxon>
        <taxon>Candidatus Brocadiaceae</taxon>
        <taxon>Candidatus Brocadia</taxon>
    </lineage>
</organism>
<dbReference type="EMBL" id="MJUW02000019">
    <property type="protein sequence ID" value="OQD46782.1"/>
    <property type="molecule type" value="Genomic_DNA"/>
</dbReference>
<comment type="caution">
    <text evidence="1">The sequence shown here is derived from an EMBL/GenBank/DDBJ whole genome shotgun (WGS) entry which is preliminary data.</text>
</comment>
<evidence type="ECO:0000313" key="2">
    <source>
        <dbReference type="Proteomes" id="UP000242219"/>
    </source>
</evidence>
<evidence type="ECO:0000313" key="1">
    <source>
        <dbReference type="EMBL" id="OQD46782.1"/>
    </source>
</evidence>
<name>A0A1V6M305_9BACT</name>
<reference evidence="1 2" key="1">
    <citation type="journal article" date="2016" name="Genome Announc.">
        <title>Draft Genome Sequence of the Anaerobic Ammonium-Oxidizing Bacterium 'Candidatus Brocadia sp. 40'.</title>
        <authorList>
            <person name="Ali M."/>
            <person name="Haroon M.F."/>
            <person name="Narita Y."/>
            <person name="Zhang L."/>
            <person name="Rangel Shaw D."/>
            <person name="Okabe S."/>
            <person name="Saikaly P.E."/>
        </authorList>
    </citation>
    <scope>NUCLEOTIDE SEQUENCE [LARGE SCALE GENOMIC DNA]</scope>
    <source>
        <strain evidence="1 2">40</strain>
    </source>
</reference>
<keyword evidence="2" id="KW-1185">Reference proteome</keyword>